<dbReference type="InterPro" id="IPR037171">
    <property type="entry name" value="NagB/RpiA_transferase-like"/>
</dbReference>
<evidence type="ECO:0000313" key="2">
    <source>
        <dbReference type="EMBL" id="CAG9313783.1"/>
    </source>
</evidence>
<organism evidence="2 3">
    <name type="scientific">Blepharisma stoltei</name>
    <dbReference type="NCBI Taxonomy" id="1481888"/>
    <lineage>
        <taxon>Eukaryota</taxon>
        <taxon>Sar</taxon>
        <taxon>Alveolata</taxon>
        <taxon>Ciliophora</taxon>
        <taxon>Postciliodesmatophora</taxon>
        <taxon>Heterotrichea</taxon>
        <taxon>Heterotrichida</taxon>
        <taxon>Blepharismidae</taxon>
        <taxon>Blepharisma</taxon>
    </lineage>
</organism>
<dbReference type="PANTHER" id="PTHR13707:SF60">
    <property type="entry name" value="ACETATE COA-TRANSFERASE SUBUNIT ALPHA"/>
    <property type="match status" value="1"/>
</dbReference>
<gene>
    <name evidence="2" type="ORF">BSTOLATCC_MIC9587</name>
</gene>
<sequence length="276" mass="30079">MAMCAKVTIAEVEEIVEEGELDPDFIVTPSVFVKRLIKGEKYEKPIEHLVEEEKLSRIDNPDKLKIINRALKEIKEGMYIHFALGLPQLVFRSVPDKSKIRIHSTPGVVGVAGYAEEGKTDPDLINTGRATIRLAAGASIVSSFDSLNILRGGHMDLIMVGAFEVSKNGDLANWGVHGEGKGIGVTMDLVSSRKSRIVCLTPHTRKGKPKIVEECRNYPISGRGVVDTLITDLGVFEFKREGGMTLTEIARGVTVEAVVANTSCSFLVASDLKSMD</sequence>
<dbReference type="Gene3D" id="3.40.1080.10">
    <property type="entry name" value="Glutaconate Coenzyme A-transferase"/>
    <property type="match status" value="2"/>
</dbReference>
<reference evidence="2" key="1">
    <citation type="submission" date="2021-09" db="EMBL/GenBank/DDBJ databases">
        <authorList>
            <consortium name="AG Swart"/>
            <person name="Singh M."/>
            <person name="Singh A."/>
            <person name="Seah K."/>
            <person name="Emmerich C."/>
        </authorList>
    </citation>
    <scope>NUCLEOTIDE SEQUENCE</scope>
    <source>
        <strain evidence="2">ATCC30299</strain>
    </source>
</reference>
<dbReference type="Pfam" id="PF01144">
    <property type="entry name" value="CoA_trans"/>
    <property type="match status" value="2"/>
</dbReference>
<keyword evidence="1" id="KW-0808">Transferase</keyword>
<name>A0AAU9IJV4_9CILI</name>
<dbReference type="SUPFAM" id="SSF100950">
    <property type="entry name" value="NagB/RpiA/CoA transferase-like"/>
    <property type="match status" value="2"/>
</dbReference>
<evidence type="ECO:0000313" key="3">
    <source>
        <dbReference type="Proteomes" id="UP001162131"/>
    </source>
</evidence>
<proteinExistence type="predicted"/>
<dbReference type="PANTHER" id="PTHR13707">
    <property type="entry name" value="KETOACID-COENZYME A TRANSFERASE"/>
    <property type="match status" value="1"/>
</dbReference>
<dbReference type="Proteomes" id="UP001162131">
    <property type="component" value="Unassembled WGS sequence"/>
</dbReference>
<keyword evidence="3" id="KW-1185">Reference proteome</keyword>
<dbReference type="SMART" id="SM00882">
    <property type="entry name" value="CoA_trans"/>
    <property type="match status" value="1"/>
</dbReference>
<accession>A0AAU9IJV4</accession>
<dbReference type="InterPro" id="IPR004165">
    <property type="entry name" value="CoA_trans_fam_I"/>
</dbReference>
<dbReference type="EMBL" id="CAJZBQ010000011">
    <property type="protein sequence ID" value="CAG9313783.1"/>
    <property type="molecule type" value="Genomic_DNA"/>
</dbReference>
<dbReference type="AlphaFoldDB" id="A0AAU9IJV4"/>
<evidence type="ECO:0000256" key="1">
    <source>
        <dbReference type="ARBA" id="ARBA00022679"/>
    </source>
</evidence>
<protein>
    <submittedName>
        <fullName evidence="2">Uncharacterized protein</fullName>
    </submittedName>
</protein>
<dbReference type="GO" id="GO:0008410">
    <property type="term" value="F:CoA-transferase activity"/>
    <property type="evidence" value="ECO:0007669"/>
    <property type="project" value="InterPro"/>
</dbReference>
<comment type="caution">
    <text evidence="2">The sequence shown here is derived from an EMBL/GenBank/DDBJ whole genome shotgun (WGS) entry which is preliminary data.</text>
</comment>